<sequence length="295" mass="33905">MDLKSVVTYFRFSKEQSAGVLSLFVVVIVLQFCNFYLDFGKDVEDDPNKQSWMANQIVIDSLKNSYSRAVPKVYPFNPNFISDAKGYRLGMSIDEIDRLLAYRKLNKYVNSANEFQEVTLVSDSLLRSISPYFKFPDWVKNKKFSTYKKYENHIGFAKTEKIVLKDINSATPEDLIKVYGVGQVLSERIIKLRETVGGIVSMDQMSDVWGLSPDVIDKIKLSFKVITIPVVKKIDINNASVKELGQFLYFKNGLAREIVIYRSMNGDFTNIEDLTKIKGFPVEKRNIIALYLDFR</sequence>
<evidence type="ECO:0000313" key="3">
    <source>
        <dbReference type="Proteomes" id="UP000629963"/>
    </source>
</evidence>
<evidence type="ECO:0000313" key="2">
    <source>
        <dbReference type="EMBL" id="MBC5839876.1"/>
    </source>
</evidence>
<reference evidence="2 3" key="1">
    <citation type="submission" date="2020-08" db="EMBL/GenBank/DDBJ databases">
        <title>Description of novel Flavobacterium F-380 isolate.</title>
        <authorList>
            <person name="Saticioglu I.B."/>
            <person name="Duman M."/>
            <person name="Altun S."/>
        </authorList>
    </citation>
    <scope>NUCLEOTIDE SEQUENCE [LARGE SCALE GENOMIC DNA]</scope>
    <source>
        <strain evidence="2 3">F-380</strain>
    </source>
</reference>
<dbReference type="SUPFAM" id="SSF47781">
    <property type="entry name" value="RuvA domain 2-like"/>
    <property type="match status" value="2"/>
</dbReference>
<dbReference type="Proteomes" id="UP000629963">
    <property type="component" value="Unassembled WGS sequence"/>
</dbReference>
<dbReference type="Gene3D" id="1.10.150.280">
    <property type="entry name" value="AF1531-like domain"/>
    <property type="match status" value="2"/>
</dbReference>
<dbReference type="RefSeq" id="WP_187008496.1">
    <property type="nucleotide sequence ID" value="NZ_JACRUI010000001.1"/>
</dbReference>
<comment type="caution">
    <text evidence="2">The sequence shown here is derived from an EMBL/GenBank/DDBJ whole genome shotgun (WGS) entry which is preliminary data.</text>
</comment>
<gene>
    <name evidence="2" type="ORF">H8R23_00510</name>
</gene>
<keyword evidence="1" id="KW-0472">Membrane</keyword>
<dbReference type="InterPro" id="IPR010994">
    <property type="entry name" value="RuvA_2-like"/>
</dbReference>
<keyword evidence="1" id="KW-0812">Transmembrane</keyword>
<dbReference type="InterPro" id="IPR051675">
    <property type="entry name" value="Endo/Exo/Phosphatase_dom_1"/>
</dbReference>
<keyword evidence="3" id="KW-1185">Reference proteome</keyword>
<feature type="transmembrane region" description="Helical" evidence="1">
    <location>
        <begin position="20"/>
        <end position="37"/>
    </location>
</feature>
<dbReference type="Pfam" id="PF12836">
    <property type="entry name" value="HHH_3"/>
    <property type="match status" value="2"/>
</dbReference>
<evidence type="ECO:0000256" key="1">
    <source>
        <dbReference type="SAM" id="Phobius"/>
    </source>
</evidence>
<dbReference type="EMBL" id="JACRUJ010000001">
    <property type="protein sequence ID" value="MBC5839876.1"/>
    <property type="molecule type" value="Genomic_DNA"/>
</dbReference>
<organism evidence="2 3">
    <name type="scientific">Flavobacterium kayseriense</name>
    <dbReference type="NCBI Taxonomy" id="2764714"/>
    <lineage>
        <taxon>Bacteria</taxon>
        <taxon>Pseudomonadati</taxon>
        <taxon>Bacteroidota</taxon>
        <taxon>Flavobacteriia</taxon>
        <taxon>Flavobacteriales</taxon>
        <taxon>Flavobacteriaceae</taxon>
        <taxon>Flavobacterium</taxon>
    </lineage>
</organism>
<accession>A0ABR7J2T8</accession>
<dbReference type="PANTHER" id="PTHR21180:SF32">
    <property type="entry name" value="ENDONUCLEASE_EXONUCLEASE_PHOSPHATASE FAMILY DOMAIN-CONTAINING PROTEIN 1"/>
    <property type="match status" value="1"/>
</dbReference>
<protein>
    <submittedName>
        <fullName evidence="2">Helix-hairpin-helix domain-containing protein</fullName>
    </submittedName>
</protein>
<dbReference type="PANTHER" id="PTHR21180">
    <property type="entry name" value="ENDONUCLEASE/EXONUCLEASE/PHOSPHATASE FAMILY DOMAIN-CONTAINING PROTEIN 1"/>
    <property type="match status" value="1"/>
</dbReference>
<dbReference type="SUPFAM" id="SSF81585">
    <property type="entry name" value="PsbU/PolX domain-like"/>
    <property type="match status" value="1"/>
</dbReference>
<proteinExistence type="predicted"/>
<name>A0ABR7J2T8_9FLAO</name>
<keyword evidence="1" id="KW-1133">Transmembrane helix</keyword>